<name>A0ABU9ZCT8_9HYPH</name>
<dbReference type="EMBL" id="JAQYXL010000001">
    <property type="protein sequence ID" value="MEN3229238.1"/>
    <property type="molecule type" value="Genomic_DNA"/>
</dbReference>
<evidence type="ECO:0000313" key="2">
    <source>
        <dbReference type="Proteomes" id="UP001404845"/>
    </source>
</evidence>
<evidence type="ECO:0000313" key="1">
    <source>
        <dbReference type="EMBL" id="MEN3229238.1"/>
    </source>
</evidence>
<dbReference type="RefSeq" id="WP_345971265.1">
    <property type="nucleotide sequence ID" value="NZ_JAQYXL010000001.1"/>
</dbReference>
<protein>
    <submittedName>
        <fullName evidence="1">Uncharacterized protein</fullName>
    </submittedName>
</protein>
<dbReference type="Proteomes" id="UP001404845">
    <property type="component" value="Unassembled WGS sequence"/>
</dbReference>
<keyword evidence="2" id="KW-1185">Reference proteome</keyword>
<organism evidence="1 2">
    <name type="scientific">Methylorubrum rhodesianum</name>
    <dbReference type="NCBI Taxonomy" id="29427"/>
    <lineage>
        <taxon>Bacteria</taxon>
        <taxon>Pseudomonadati</taxon>
        <taxon>Pseudomonadota</taxon>
        <taxon>Alphaproteobacteria</taxon>
        <taxon>Hyphomicrobiales</taxon>
        <taxon>Methylobacteriaceae</taxon>
        <taxon>Methylorubrum</taxon>
    </lineage>
</organism>
<accession>A0ABU9ZCT8</accession>
<proteinExistence type="predicted"/>
<reference evidence="1 2" key="1">
    <citation type="journal article" date="2023" name="PLoS ONE">
        <title>Complete genome assembly of Hawai'i environmental nontuberculous mycobacteria reveals unexpected co-isolation with methylobacteria.</title>
        <authorList>
            <person name="Hendrix J."/>
            <person name="Epperson L.E."/>
            <person name="Tong E.I."/>
            <person name="Chan Y.L."/>
            <person name="Hasan N.A."/>
            <person name="Dawrs S.N."/>
            <person name="Norton G.J."/>
            <person name="Virdi R."/>
            <person name="Crooks J.L."/>
            <person name="Chan E.D."/>
            <person name="Honda J.R."/>
            <person name="Strong M."/>
        </authorList>
    </citation>
    <scope>NUCLEOTIDE SEQUENCE [LARGE SCALE GENOMIC DNA]</scope>
    <source>
        <strain evidence="1 2">NJH_HI01</strain>
    </source>
</reference>
<gene>
    <name evidence="1" type="ORF">PUR21_16600</name>
</gene>
<comment type="caution">
    <text evidence="1">The sequence shown here is derived from an EMBL/GenBank/DDBJ whole genome shotgun (WGS) entry which is preliminary data.</text>
</comment>
<sequence>MAESTPIQSVERRQWWPASFLDESMPHGRATPDAWLCHLDDGAHAYGIPGDDDGFGPKAISEGEVVEFSACDTLGSALLTFSDDGEPVWQPEIPAEVDHLWDGSEIISDSPADFAEQIKEAVLGGYAEDDERTLAMLSRWPGDALRFQFTALDGLPRFLPLDPVPEPPSILLSAPIDPQADLFHVAEAPGA</sequence>